<reference evidence="6" key="1">
    <citation type="journal article" date="2020" name="Stud. Mycol.">
        <title>101 Dothideomycetes genomes: a test case for predicting lifestyles and emergence of pathogens.</title>
        <authorList>
            <person name="Haridas S."/>
            <person name="Albert R."/>
            <person name="Binder M."/>
            <person name="Bloem J."/>
            <person name="Labutti K."/>
            <person name="Salamov A."/>
            <person name="Andreopoulos B."/>
            <person name="Baker S."/>
            <person name="Barry K."/>
            <person name="Bills G."/>
            <person name="Bluhm B."/>
            <person name="Cannon C."/>
            <person name="Castanera R."/>
            <person name="Culley D."/>
            <person name="Daum C."/>
            <person name="Ezra D."/>
            <person name="Gonzalez J."/>
            <person name="Henrissat B."/>
            <person name="Kuo A."/>
            <person name="Liang C."/>
            <person name="Lipzen A."/>
            <person name="Lutzoni F."/>
            <person name="Magnuson J."/>
            <person name="Mondo S."/>
            <person name="Nolan M."/>
            <person name="Ohm R."/>
            <person name="Pangilinan J."/>
            <person name="Park H.-J."/>
            <person name="Ramirez L."/>
            <person name="Alfaro M."/>
            <person name="Sun H."/>
            <person name="Tritt A."/>
            <person name="Yoshinaga Y."/>
            <person name="Zwiers L.-H."/>
            <person name="Turgeon B."/>
            <person name="Goodwin S."/>
            <person name="Spatafora J."/>
            <person name="Crous P."/>
            <person name="Grigoriev I."/>
        </authorList>
    </citation>
    <scope>NUCLEOTIDE SEQUENCE</scope>
    <source>
        <strain evidence="6">CBS 130266</strain>
    </source>
</reference>
<dbReference type="PRINTS" id="PR00420">
    <property type="entry name" value="RNGMNOXGNASE"/>
</dbReference>
<dbReference type="GO" id="GO:0004497">
    <property type="term" value="F:monooxygenase activity"/>
    <property type="evidence" value="ECO:0007669"/>
    <property type="project" value="UniProtKB-KW"/>
</dbReference>
<name>A0A9P4NXU8_9PEZI</name>
<feature type="domain" description="FAD-binding" evidence="5">
    <location>
        <begin position="5"/>
        <end position="161"/>
    </location>
</feature>
<dbReference type="Proteomes" id="UP000800235">
    <property type="component" value="Unassembled WGS sequence"/>
</dbReference>
<evidence type="ECO:0000256" key="3">
    <source>
        <dbReference type="ARBA" id="ARBA00023002"/>
    </source>
</evidence>
<keyword evidence="3" id="KW-0560">Oxidoreductase</keyword>
<evidence type="ECO:0000256" key="2">
    <source>
        <dbReference type="ARBA" id="ARBA00022827"/>
    </source>
</evidence>
<dbReference type="PANTHER" id="PTHR46972:SF1">
    <property type="entry name" value="FAD DEPENDENT OXIDOREDUCTASE DOMAIN-CONTAINING PROTEIN"/>
    <property type="match status" value="1"/>
</dbReference>
<dbReference type="AlphaFoldDB" id="A0A9P4NXU8"/>
<gene>
    <name evidence="6" type="ORF">EJ08DRAFT_685808</name>
</gene>
<dbReference type="SUPFAM" id="SSF51905">
    <property type="entry name" value="FAD/NAD(P)-binding domain"/>
    <property type="match status" value="1"/>
</dbReference>
<dbReference type="InterPro" id="IPR002938">
    <property type="entry name" value="FAD-bd"/>
</dbReference>
<evidence type="ECO:0000256" key="1">
    <source>
        <dbReference type="ARBA" id="ARBA00022630"/>
    </source>
</evidence>
<evidence type="ECO:0000313" key="6">
    <source>
        <dbReference type="EMBL" id="KAF2434410.1"/>
    </source>
</evidence>
<keyword evidence="1" id="KW-0285">Flavoprotein</keyword>
<dbReference type="InterPro" id="IPR036188">
    <property type="entry name" value="FAD/NAD-bd_sf"/>
</dbReference>
<evidence type="ECO:0000256" key="4">
    <source>
        <dbReference type="ARBA" id="ARBA00023033"/>
    </source>
</evidence>
<dbReference type="OrthoDB" id="655030at2759"/>
<accession>A0A9P4NXU8</accession>
<proteinExistence type="predicted"/>
<organism evidence="6 7">
    <name type="scientific">Tothia fuscella</name>
    <dbReference type="NCBI Taxonomy" id="1048955"/>
    <lineage>
        <taxon>Eukaryota</taxon>
        <taxon>Fungi</taxon>
        <taxon>Dikarya</taxon>
        <taxon>Ascomycota</taxon>
        <taxon>Pezizomycotina</taxon>
        <taxon>Dothideomycetes</taxon>
        <taxon>Pleosporomycetidae</taxon>
        <taxon>Venturiales</taxon>
        <taxon>Cylindrosympodiaceae</taxon>
        <taxon>Tothia</taxon>
    </lineage>
</organism>
<dbReference type="Pfam" id="PF01494">
    <property type="entry name" value="FAD_binding_3"/>
    <property type="match status" value="2"/>
</dbReference>
<evidence type="ECO:0000313" key="7">
    <source>
        <dbReference type="Proteomes" id="UP000800235"/>
    </source>
</evidence>
<dbReference type="PANTHER" id="PTHR46972">
    <property type="entry name" value="MONOOXYGENASE ASQM-RELATED"/>
    <property type="match status" value="1"/>
</dbReference>
<feature type="domain" description="FAD-binding" evidence="5">
    <location>
        <begin position="294"/>
        <end position="354"/>
    </location>
</feature>
<sequence length="397" mass="44114">MNNLIIIGAGPSGLTLAYILHTNNIPCTIFEADASPNSRSQVGTRDLHPKSGQAALKAAGLLEEFIIYSRADGAEDMIICDKDGKRYVEVIGERDQPEIDRLELRRMLIEGLPRGCIKWGSKVKSVEVGIVHLEDGKEKESGFDLIVGADGAWSKVRPLLTHIPLFYSGVSGLDIALGDADERHPEISKTVGRGSMFAFGEEERRVMLCQRLGDKSVRCYAFAHSPENCLKENKVDNDDDLELLRHQLLTEYKNWSPDLQRIITDFDTTKGDDITPRALYMLPVGIHWPTTPGLTLIGDAAHLMTPFAGQGVNMAMLDALELAQQIIEQPEHLAEAVQAYEEAMFPRAKVVMERTWQSLLSRFAPGGIAVFKEMVRERLEEMGNEGAMKKVKLLSEN</sequence>
<comment type="caution">
    <text evidence="6">The sequence shown here is derived from an EMBL/GenBank/DDBJ whole genome shotgun (WGS) entry which is preliminary data.</text>
</comment>
<evidence type="ECO:0000259" key="5">
    <source>
        <dbReference type="Pfam" id="PF01494"/>
    </source>
</evidence>
<dbReference type="GO" id="GO:0071949">
    <property type="term" value="F:FAD binding"/>
    <property type="evidence" value="ECO:0007669"/>
    <property type="project" value="InterPro"/>
</dbReference>
<protein>
    <submittedName>
        <fullName evidence="6">Monooxygenase</fullName>
    </submittedName>
</protein>
<keyword evidence="4 6" id="KW-0503">Monooxygenase</keyword>
<dbReference type="Gene3D" id="3.50.50.60">
    <property type="entry name" value="FAD/NAD(P)-binding domain"/>
    <property type="match status" value="1"/>
</dbReference>
<keyword evidence="7" id="KW-1185">Reference proteome</keyword>
<dbReference type="EMBL" id="MU007016">
    <property type="protein sequence ID" value="KAF2434410.1"/>
    <property type="molecule type" value="Genomic_DNA"/>
</dbReference>
<keyword evidence="2" id="KW-0274">FAD</keyword>